<evidence type="ECO:0000313" key="5">
    <source>
        <dbReference type="Proteomes" id="UP001500936"/>
    </source>
</evidence>
<dbReference type="SUPFAM" id="SSF52540">
    <property type="entry name" value="P-loop containing nucleoside triphosphate hydrolases"/>
    <property type="match status" value="2"/>
</dbReference>
<proteinExistence type="predicted"/>
<reference evidence="5" key="1">
    <citation type="journal article" date="2019" name="Int. J. Syst. Evol. Microbiol.">
        <title>The Global Catalogue of Microorganisms (GCM) 10K type strain sequencing project: providing services to taxonomists for standard genome sequencing and annotation.</title>
        <authorList>
            <consortium name="The Broad Institute Genomics Platform"/>
            <consortium name="The Broad Institute Genome Sequencing Center for Infectious Disease"/>
            <person name="Wu L."/>
            <person name="Ma J."/>
        </authorList>
    </citation>
    <scope>NUCLEOTIDE SEQUENCE [LARGE SCALE GENOMIC DNA]</scope>
    <source>
        <strain evidence="5">JCM 17925</strain>
    </source>
</reference>
<evidence type="ECO:0000256" key="1">
    <source>
        <dbReference type="ARBA" id="ARBA00022741"/>
    </source>
</evidence>
<evidence type="ECO:0000313" key="4">
    <source>
        <dbReference type="EMBL" id="GAA4408916.1"/>
    </source>
</evidence>
<dbReference type="InterPro" id="IPR050334">
    <property type="entry name" value="Molybdenum_import_ModC"/>
</dbReference>
<feature type="domain" description="ABC transporter" evidence="3">
    <location>
        <begin position="7"/>
        <end position="258"/>
    </location>
</feature>
<dbReference type="InterPro" id="IPR003439">
    <property type="entry name" value="ABC_transporter-like_ATP-bd"/>
</dbReference>
<protein>
    <submittedName>
        <fullName evidence="4">ATP-binding cassette domain-containing protein</fullName>
    </submittedName>
</protein>
<dbReference type="SMART" id="SM00382">
    <property type="entry name" value="AAA"/>
    <property type="match status" value="2"/>
</dbReference>
<keyword evidence="2 4" id="KW-0067">ATP-binding</keyword>
<dbReference type="Proteomes" id="UP001500936">
    <property type="component" value="Unassembled WGS sequence"/>
</dbReference>
<name>A0ABP8KL62_9BACT</name>
<sequence length="504" mass="56299">MPTETLLQLDNATVRRPDGVVLKNINWALNAGEHWAITGPTGSGKSSLLDTLSGRLPVLSGHFHHPAGPLRDTVERVANDYRFDRRVASAAQFYQQRFNADTAEESPTVWEVLQNQVRPVGTHDLNSVPLPPPAYPENWLAEVAGQVNISHLLERKLTSLSNGETRRTLLARSLLRRPRILLLDNPFVGLDVDSRQRLHQVLNTVAAEGISLVLATSVQEIPACITQVLTLQDGTIAGSAPKAAQVQLPNQSPDHDALTNPELLRQWHTTTPAAFTHAVQMQGVSVQYNEQTVLDNINWTVRRGDKWAVLGPNGSGKSTLLSLITADNPQGYRNHYSLFDRKRGTGESIWDIKQKIGFVSPEVHLYFPRDLTVWKAVASGLFDTAGLFRKLTHEQTEQTHFVLNLLKLEDLRDKRFAQLSTGQQRWVLLARALVKNPPLLILDEPCQGLDPEHTIQFRNLIDKLCQSSDRTLLYVSHYAEDIPRCVTRVLRLTAGKGVVDWLHG</sequence>
<feature type="domain" description="ABC transporter" evidence="3">
    <location>
        <begin position="279"/>
        <end position="502"/>
    </location>
</feature>
<evidence type="ECO:0000259" key="3">
    <source>
        <dbReference type="PROSITE" id="PS50893"/>
    </source>
</evidence>
<gene>
    <name evidence="4" type="ORF">GCM10023187_31440</name>
</gene>
<organism evidence="4 5">
    <name type="scientific">Nibrella viscosa</name>
    <dbReference type="NCBI Taxonomy" id="1084524"/>
    <lineage>
        <taxon>Bacteria</taxon>
        <taxon>Pseudomonadati</taxon>
        <taxon>Bacteroidota</taxon>
        <taxon>Cytophagia</taxon>
        <taxon>Cytophagales</taxon>
        <taxon>Spirosomataceae</taxon>
        <taxon>Nibrella</taxon>
    </lineage>
</organism>
<dbReference type="GO" id="GO:0005524">
    <property type="term" value="F:ATP binding"/>
    <property type="evidence" value="ECO:0007669"/>
    <property type="project" value="UniProtKB-KW"/>
</dbReference>
<dbReference type="PROSITE" id="PS50893">
    <property type="entry name" value="ABC_TRANSPORTER_2"/>
    <property type="match status" value="2"/>
</dbReference>
<keyword evidence="5" id="KW-1185">Reference proteome</keyword>
<dbReference type="PANTHER" id="PTHR43514">
    <property type="entry name" value="ABC TRANSPORTER I FAMILY MEMBER 10"/>
    <property type="match status" value="1"/>
</dbReference>
<keyword evidence="1" id="KW-0547">Nucleotide-binding</keyword>
<dbReference type="InterPro" id="IPR003593">
    <property type="entry name" value="AAA+_ATPase"/>
</dbReference>
<accession>A0ABP8KL62</accession>
<evidence type="ECO:0000256" key="2">
    <source>
        <dbReference type="ARBA" id="ARBA00022840"/>
    </source>
</evidence>
<dbReference type="RefSeq" id="WP_345268762.1">
    <property type="nucleotide sequence ID" value="NZ_BAABHB010000006.1"/>
</dbReference>
<dbReference type="InterPro" id="IPR027417">
    <property type="entry name" value="P-loop_NTPase"/>
</dbReference>
<dbReference type="PANTHER" id="PTHR43514:SF4">
    <property type="entry name" value="ABC TRANSPORTER I FAMILY MEMBER 10"/>
    <property type="match status" value="1"/>
</dbReference>
<comment type="caution">
    <text evidence="4">The sequence shown here is derived from an EMBL/GenBank/DDBJ whole genome shotgun (WGS) entry which is preliminary data.</text>
</comment>
<dbReference type="EMBL" id="BAABHB010000006">
    <property type="protein sequence ID" value="GAA4408916.1"/>
    <property type="molecule type" value="Genomic_DNA"/>
</dbReference>
<dbReference type="Gene3D" id="3.40.50.300">
    <property type="entry name" value="P-loop containing nucleotide triphosphate hydrolases"/>
    <property type="match status" value="2"/>
</dbReference>
<dbReference type="Pfam" id="PF00005">
    <property type="entry name" value="ABC_tran"/>
    <property type="match status" value="2"/>
</dbReference>